<evidence type="ECO:0000313" key="2">
    <source>
        <dbReference type="Proteomes" id="UP000215145"/>
    </source>
</evidence>
<organism evidence="1 2">
    <name type="scientific">Paenibacillus herberti</name>
    <dbReference type="NCBI Taxonomy" id="1619309"/>
    <lineage>
        <taxon>Bacteria</taxon>
        <taxon>Bacillati</taxon>
        <taxon>Bacillota</taxon>
        <taxon>Bacilli</taxon>
        <taxon>Bacillales</taxon>
        <taxon>Paenibacillaceae</taxon>
        <taxon>Paenibacillus</taxon>
    </lineage>
</organism>
<dbReference type="OrthoDB" id="2361368at2"/>
<comment type="caution">
    <text evidence="1">The sequence shown here is derived from an EMBL/GenBank/DDBJ whole genome shotgun (WGS) entry which is preliminary data.</text>
</comment>
<protein>
    <submittedName>
        <fullName evidence="1">Uncharacterized protein</fullName>
    </submittedName>
</protein>
<evidence type="ECO:0000313" key="1">
    <source>
        <dbReference type="EMBL" id="OXM16880.1"/>
    </source>
</evidence>
<accession>A0A229P468</accession>
<dbReference type="EMBL" id="NMUQ01000001">
    <property type="protein sequence ID" value="OXM16880.1"/>
    <property type="molecule type" value="Genomic_DNA"/>
</dbReference>
<keyword evidence="2" id="KW-1185">Reference proteome</keyword>
<dbReference type="Proteomes" id="UP000215145">
    <property type="component" value="Unassembled WGS sequence"/>
</dbReference>
<sequence length="103" mass="12042">MAFGIGREELGSWKRAVDGGEIAFLTHFWIDERFPGVTSVTKVGCSNLARLEEWCRSRDIPPKYIHRRDRYPHMDLFGEVQERILREQGLNDHLIRFKIGQQG</sequence>
<dbReference type="RefSeq" id="WP_089523961.1">
    <property type="nucleotide sequence ID" value="NZ_NMUQ01000001.1"/>
</dbReference>
<dbReference type="AlphaFoldDB" id="A0A229P468"/>
<proteinExistence type="predicted"/>
<name>A0A229P468_9BACL</name>
<reference evidence="1 2" key="1">
    <citation type="submission" date="2017-07" db="EMBL/GenBank/DDBJ databases">
        <title>Paenibacillus herberti R33 genome sequencing and assembly.</title>
        <authorList>
            <person name="Su W."/>
        </authorList>
    </citation>
    <scope>NUCLEOTIDE SEQUENCE [LARGE SCALE GENOMIC DNA]</scope>
    <source>
        <strain evidence="1 2">R33</strain>
    </source>
</reference>
<gene>
    <name evidence="1" type="ORF">CGZ75_09590</name>
</gene>